<accession>A0A9P6ZSP4</accession>
<organism evidence="2 3">
    <name type="scientific">Suillus placidus</name>
    <dbReference type="NCBI Taxonomy" id="48579"/>
    <lineage>
        <taxon>Eukaryota</taxon>
        <taxon>Fungi</taxon>
        <taxon>Dikarya</taxon>
        <taxon>Basidiomycota</taxon>
        <taxon>Agaricomycotina</taxon>
        <taxon>Agaricomycetes</taxon>
        <taxon>Agaricomycetidae</taxon>
        <taxon>Boletales</taxon>
        <taxon>Suillineae</taxon>
        <taxon>Suillaceae</taxon>
        <taxon>Suillus</taxon>
    </lineage>
</organism>
<feature type="region of interest" description="Disordered" evidence="1">
    <location>
        <begin position="150"/>
        <end position="206"/>
    </location>
</feature>
<sequence>MNSRKMQHHFSQAYSPTTSTQLLSASRISNDSTGPAVCYVGPSIDHDLSMKVKTHLHITEDDSIPVAMSEPSCHPTKCKVHVPDDDDDDSVPCKTFRCPRCCTSNHSVPDNALKLSTTAGGTRRAENGQIVDSVGEGEFCSHKTCRFPCGSTSAPSSNTKTPSASKGEPKRADARLTNDAEDGTGIRQASCPTQTPADATSTDARASPNAIPFSLLAVDSSRPPTVLIEHMDR</sequence>
<dbReference type="OrthoDB" id="2687553at2759"/>
<comment type="caution">
    <text evidence="2">The sequence shown here is derived from an EMBL/GenBank/DDBJ whole genome shotgun (WGS) entry which is preliminary data.</text>
</comment>
<dbReference type="Proteomes" id="UP000714275">
    <property type="component" value="Unassembled WGS sequence"/>
</dbReference>
<feature type="compositionally biased region" description="Polar residues" evidence="1">
    <location>
        <begin position="190"/>
        <end position="204"/>
    </location>
</feature>
<evidence type="ECO:0000313" key="2">
    <source>
        <dbReference type="EMBL" id="KAG1775542.1"/>
    </source>
</evidence>
<feature type="compositionally biased region" description="Polar residues" evidence="1">
    <location>
        <begin position="150"/>
        <end position="164"/>
    </location>
</feature>
<dbReference type="EMBL" id="JABBWD010000033">
    <property type="protein sequence ID" value="KAG1775542.1"/>
    <property type="molecule type" value="Genomic_DNA"/>
</dbReference>
<gene>
    <name evidence="2" type="ORF">EV702DRAFT_1117336</name>
</gene>
<reference evidence="2" key="1">
    <citation type="journal article" date="2020" name="New Phytol.">
        <title>Comparative genomics reveals dynamic genome evolution in host specialist ectomycorrhizal fungi.</title>
        <authorList>
            <person name="Lofgren L.A."/>
            <person name="Nguyen N.H."/>
            <person name="Vilgalys R."/>
            <person name="Ruytinx J."/>
            <person name="Liao H.L."/>
            <person name="Branco S."/>
            <person name="Kuo A."/>
            <person name="LaButti K."/>
            <person name="Lipzen A."/>
            <person name="Andreopoulos W."/>
            <person name="Pangilinan J."/>
            <person name="Riley R."/>
            <person name="Hundley H."/>
            <person name="Na H."/>
            <person name="Barry K."/>
            <person name="Grigoriev I.V."/>
            <person name="Stajich J.E."/>
            <person name="Kennedy P.G."/>
        </authorList>
    </citation>
    <scope>NUCLEOTIDE SEQUENCE</scope>
    <source>
        <strain evidence="2">DOB743</strain>
    </source>
</reference>
<keyword evidence="3" id="KW-1185">Reference proteome</keyword>
<protein>
    <submittedName>
        <fullName evidence="2">Uncharacterized protein</fullName>
    </submittedName>
</protein>
<feature type="compositionally biased region" description="Basic and acidic residues" evidence="1">
    <location>
        <begin position="167"/>
        <end position="178"/>
    </location>
</feature>
<name>A0A9P6ZSP4_9AGAM</name>
<evidence type="ECO:0000313" key="3">
    <source>
        <dbReference type="Proteomes" id="UP000714275"/>
    </source>
</evidence>
<dbReference type="AlphaFoldDB" id="A0A9P6ZSP4"/>
<proteinExistence type="predicted"/>
<evidence type="ECO:0000256" key="1">
    <source>
        <dbReference type="SAM" id="MobiDB-lite"/>
    </source>
</evidence>